<gene>
    <name evidence="1" type="ORF">ABG768_025945</name>
</gene>
<comment type="caution">
    <text evidence="1">The sequence shown here is derived from an EMBL/GenBank/DDBJ whole genome shotgun (WGS) entry which is preliminary data.</text>
</comment>
<organism evidence="1 2">
    <name type="scientific">Culter alburnus</name>
    <name type="common">Topmouth culter</name>
    <dbReference type="NCBI Taxonomy" id="194366"/>
    <lineage>
        <taxon>Eukaryota</taxon>
        <taxon>Metazoa</taxon>
        <taxon>Chordata</taxon>
        <taxon>Craniata</taxon>
        <taxon>Vertebrata</taxon>
        <taxon>Euteleostomi</taxon>
        <taxon>Actinopterygii</taxon>
        <taxon>Neopterygii</taxon>
        <taxon>Teleostei</taxon>
        <taxon>Ostariophysi</taxon>
        <taxon>Cypriniformes</taxon>
        <taxon>Xenocyprididae</taxon>
        <taxon>Xenocypridinae</taxon>
        <taxon>Culter</taxon>
    </lineage>
</organism>
<name>A0AAW2AIQ7_CULAL</name>
<accession>A0AAW2AIQ7</accession>
<reference evidence="1 2" key="1">
    <citation type="submission" date="2024-05" db="EMBL/GenBank/DDBJ databases">
        <title>A high-quality chromosomal-level genome assembly of Topmouth culter (Culter alburnus).</title>
        <authorList>
            <person name="Zhao H."/>
        </authorList>
    </citation>
    <scope>NUCLEOTIDE SEQUENCE [LARGE SCALE GENOMIC DNA]</scope>
    <source>
        <strain evidence="1">CATC2023</strain>
        <tissue evidence="1">Muscle</tissue>
    </source>
</reference>
<evidence type="ECO:0000313" key="1">
    <source>
        <dbReference type="EMBL" id="KAK9972656.1"/>
    </source>
</evidence>
<sequence length="116" mass="12534">MSLRPARNSATKKGPGACKQWRFVYLSRCACTYEKGLMGGVVNSWVMKGLFMSRDSGGASCEAADVVRLGQQLRQTITAAVERCQSAGFSPCALSSHTHQSAMKNSHPPHMMGEPN</sequence>
<protein>
    <submittedName>
        <fullName evidence="1">Uncharacterized protein</fullName>
    </submittedName>
</protein>
<evidence type="ECO:0000313" key="2">
    <source>
        <dbReference type="Proteomes" id="UP001479290"/>
    </source>
</evidence>
<dbReference type="AlphaFoldDB" id="A0AAW2AIQ7"/>
<keyword evidence="2" id="KW-1185">Reference proteome</keyword>
<dbReference type="EMBL" id="JAWDJR010000007">
    <property type="protein sequence ID" value="KAK9972656.1"/>
    <property type="molecule type" value="Genomic_DNA"/>
</dbReference>
<dbReference type="Proteomes" id="UP001479290">
    <property type="component" value="Unassembled WGS sequence"/>
</dbReference>
<proteinExistence type="predicted"/>